<evidence type="ECO:0000313" key="2">
    <source>
        <dbReference type="EMBL" id="KAK7050661.1"/>
    </source>
</evidence>
<reference evidence="2 3" key="1">
    <citation type="journal article" date="2024" name="J Genomics">
        <title>Draft genome sequencing and assembly of Favolaschia claudopus CIRM-BRFM 2984 isolated from oak limbs.</title>
        <authorList>
            <person name="Navarro D."/>
            <person name="Drula E."/>
            <person name="Chaduli D."/>
            <person name="Cazenave R."/>
            <person name="Ahrendt S."/>
            <person name="Wang J."/>
            <person name="Lipzen A."/>
            <person name="Daum C."/>
            <person name="Barry K."/>
            <person name="Grigoriev I.V."/>
            <person name="Favel A."/>
            <person name="Rosso M.N."/>
            <person name="Martin F."/>
        </authorList>
    </citation>
    <scope>NUCLEOTIDE SEQUENCE [LARGE SCALE GENOMIC DNA]</scope>
    <source>
        <strain evidence="2 3">CIRM-BRFM 2984</strain>
    </source>
</reference>
<accession>A0AAW0DDM0</accession>
<keyword evidence="3" id="KW-1185">Reference proteome</keyword>
<dbReference type="EMBL" id="JAWWNJ010000008">
    <property type="protein sequence ID" value="KAK7050661.1"/>
    <property type="molecule type" value="Genomic_DNA"/>
</dbReference>
<sequence>MDSDFLLKTNSHPLLPETATINGIQFFSFLADPADIPLDVLSYYDNPPFLLRASTPKALLKVFDFSKGPVIYNPAEHWLAFAPIGPIPISPFFPEGTEIVGYLFPNHSVPVEASYTDIYGYDSEREDGQNPSSVFSGYVVDDEWATQTSRLLSRLQDICEAVVNNCVWYRSTATGEKGDAPRRFNPQFAFAPHRFEIEAREVIHELRLATLSCMGFLAWVLSFNAASGLGLPTSEAAFLQSLLLASRPKAGAIFHLPRDSHEINLIHFVANDVPFHYAWTEEAKRDRRFLRLSPELWTEVRSAWMERPNQELEFADLNSSDEWYDQWKETDWFFQNLLAGKLGKSRSDFKSSWMYYIVHRHLHGSVRLTDANVIRAYSERFRCAVAWSPLGTTCTFFRINPYDKDDPSFLRSQPTEHRNELSDFAVNYTENSRLEHDTYYDSTSMTFEMYKNAYAPRPNREFSSFDGRLKPESTKLRLTKPVRPATRLPLAQRLTTPDPGYAPSDYSSSNSKSQGPAKTLRERLSLNAPMYGDDPLDSRRDLYQVRRALDNVLIQCRKRGAHSDEGPLISKASSHSIIRMDRGARARLRAHHPERDLTLKHAPAPELVPIHAPARALVRALTRARGPVPTRVLPLVPGLELTVVVRQLHLETVHALLLSRARSLDGGNHSSGNNSALIVARRRVVEFAPAIIEAQPVYKSYEGLAWNIPWLKVALLAFVDPRSESRFKMLSAMNPEIKEFTGILELAIRYGIPFGLYIRRTDVRRFTDAHPYLQNVQTLAALYEPGFVDMPLRWDSRGGAAAVYLAYEGNLNALLERPEAVAFIALGGVYRYVAELYRPDLVRRFAKGPSQQVSYFDRGESHLYVRDEGECFYTRDHVTISECNILLGFVPQGGGQDGDRTLWPPPEAFERFTYAMRGYLSKKAFDALEELRRAIQGPLPRLVWRTRAGWRDYFRQGWIGINRREEEEAKGERIPEAKDFEAAKALFSETFPDCWADTDVADIVVPEELEN</sequence>
<feature type="compositionally biased region" description="Polar residues" evidence="1">
    <location>
        <begin position="505"/>
        <end position="516"/>
    </location>
</feature>
<name>A0AAW0DDM0_9AGAR</name>
<proteinExistence type="predicted"/>
<dbReference type="AlphaFoldDB" id="A0AAW0DDM0"/>
<feature type="region of interest" description="Disordered" evidence="1">
    <location>
        <begin position="473"/>
        <end position="518"/>
    </location>
</feature>
<evidence type="ECO:0000256" key="1">
    <source>
        <dbReference type="SAM" id="MobiDB-lite"/>
    </source>
</evidence>
<protein>
    <submittedName>
        <fullName evidence="2">Uncharacterized protein</fullName>
    </submittedName>
</protein>
<dbReference type="Proteomes" id="UP001362999">
    <property type="component" value="Unassembled WGS sequence"/>
</dbReference>
<comment type="caution">
    <text evidence="2">The sequence shown here is derived from an EMBL/GenBank/DDBJ whole genome shotgun (WGS) entry which is preliminary data.</text>
</comment>
<gene>
    <name evidence="2" type="ORF">R3P38DRAFT_3174140</name>
</gene>
<organism evidence="2 3">
    <name type="scientific">Favolaschia claudopus</name>
    <dbReference type="NCBI Taxonomy" id="2862362"/>
    <lineage>
        <taxon>Eukaryota</taxon>
        <taxon>Fungi</taxon>
        <taxon>Dikarya</taxon>
        <taxon>Basidiomycota</taxon>
        <taxon>Agaricomycotina</taxon>
        <taxon>Agaricomycetes</taxon>
        <taxon>Agaricomycetidae</taxon>
        <taxon>Agaricales</taxon>
        <taxon>Marasmiineae</taxon>
        <taxon>Mycenaceae</taxon>
        <taxon>Favolaschia</taxon>
    </lineage>
</organism>
<evidence type="ECO:0000313" key="3">
    <source>
        <dbReference type="Proteomes" id="UP001362999"/>
    </source>
</evidence>